<dbReference type="EMBL" id="PDUG01000015">
    <property type="protein sequence ID" value="PIC13071.1"/>
    <property type="molecule type" value="Genomic_DNA"/>
</dbReference>
<evidence type="ECO:0000313" key="3">
    <source>
        <dbReference type="Proteomes" id="UP000230233"/>
    </source>
</evidence>
<organism evidence="2 3">
    <name type="scientific">Caenorhabditis nigoni</name>
    <dbReference type="NCBI Taxonomy" id="1611254"/>
    <lineage>
        <taxon>Eukaryota</taxon>
        <taxon>Metazoa</taxon>
        <taxon>Ecdysozoa</taxon>
        <taxon>Nematoda</taxon>
        <taxon>Chromadorea</taxon>
        <taxon>Rhabditida</taxon>
        <taxon>Rhabditina</taxon>
        <taxon>Rhabditomorpha</taxon>
        <taxon>Rhabditoidea</taxon>
        <taxon>Rhabditidae</taxon>
        <taxon>Peloderinae</taxon>
        <taxon>Caenorhabditis</taxon>
    </lineage>
</organism>
<gene>
    <name evidence="2" type="ORF">B9Z55_027956</name>
</gene>
<dbReference type="Proteomes" id="UP000230233">
    <property type="component" value="Unassembled WGS sequence"/>
</dbReference>
<name>A0A2G5SDX9_9PELO</name>
<proteinExistence type="predicted"/>
<dbReference type="OrthoDB" id="10266451at2759"/>
<sequence>MSQLNQYQPTNMMMKYLRTFMLNNGKDKEMWFEIPEELMRRNADMMAFMDCADEGFNLIQRETGKAHRALGASQSQQCITEQGDCSELDESTDSDASYYTKLCQMESDVYGVIGYMSMGDHLEKLNKKMGWRLQYCNIASKYMEQLTDNSTKMRDRYPETFARPFSERNNDDHPRSTELKSRFERWSSAQEHESSKIANYLREYCHRETWSRK</sequence>
<feature type="region of interest" description="Disordered" evidence="1">
    <location>
        <begin position="160"/>
        <end position="193"/>
    </location>
</feature>
<evidence type="ECO:0000256" key="1">
    <source>
        <dbReference type="SAM" id="MobiDB-lite"/>
    </source>
</evidence>
<feature type="compositionally biased region" description="Basic and acidic residues" evidence="1">
    <location>
        <begin position="165"/>
        <end position="193"/>
    </location>
</feature>
<protein>
    <submittedName>
        <fullName evidence="2">Uncharacterized protein</fullName>
    </submittedName>
</protein>
<evidence type="ECO:0000313" key="2">
    <source>
        <dbReference type="EMBL" id="PIC13071.1"/>
    </source>
</evidence>
<keyword evidence="3" id="KW-1185">Reference proteome</keyword>
<reference evidence="3" key="1">
    <citation type="submission" date="2017-10" db="EMBL/GenBank/DDBJ databases">
        <title>Rapid genome shrinkage in a self-fertile nematode reveals novel sperm competition proteins.</title>
        <authorList>
            <person name="Yin D."/>
            <person name="Schwarz E.M."/>
            <person name="Thomas C.G."/>
            <person name="Felde R.L."/>
            <person name="Korf I.F."/>
            <person name="Cutter A.D."/>
            <person name="Schartner C.M."/>
            <person name="Ralston E.J."/>
            <person name="Meyer B.J."/>
            <person name="Haag E.S."/>
        </authorList>
    </citation>
    <scope>NUCLEOTIDE SEQUENCE [LARGE SCALE GENOMIC DNA]</scope>
    <source>
        <strain evidence="3">JU1422</strain>
    </source>
</reference>
<accession>A0A2G5SDX9</accession>
<comment type="caution">
    <text evidence="2">The sequence shown here is derived from an EMBL/GenBank/DDBJ whole genome shotgun (WGS) entry which is preliminary data.</text>
</comment>
<dbReference type="AlphaFoldDB" id="A0A2G5SDX9"/>
<dbReference type="STRING" id="1611254.A0A2G5SDX9"/>